<gene>
    <name evidence="1" type="ORF">HELGO_WM36295</name>
</gene>
<dbReference type="AlphaFoldDB" id="A0A6S6SM65"/>
<organism evidence="1">
    <name type="scientific">uncultured Aureispira sp</name>
    <dbReference type="NCBI Taxonomy" id="1331704"/>
    <lineage>
        <taxon>Bacteria</taxon>
        <taxon>Pseudomonadati</taxon>
        <taxon>Bacteroidota</taxon>
        <taxon>Saprospiria</taxon>
        <taxon>Saprospirales</taxon>
        <taxon>Saprospiraceae</taxon>
        <taxon>Aureispira</taxon>
        <taxon>environmental samples</taxon>
    </lineage>
</organism>
<protein>
    <submittedName>
        <fullName evidence="1">Uncharacterized protein</fullName>
    </submittedName>
</protein>
<name>A0A6S6SM65_9BACT</name>
<sequence>MKIFLKKEGISFYEDLKSDNDKIAEIVKSKKGKEKRLQKKTERARAKKYD</sequence>
<dbReference type="EMBL" id="CACVAQ010000156">
    <property type="protein sequence ID" value="CAA6809569.1"/>
    <property type="molecule type" value="Genomic_DNA"/>
</dbReference>
<proteinExistence type="predicted"/>
<evidence type="ECO:0000313" key="1">
    <source>
        <dbReference type="EMBL" id="CAA6809569.1"/>
    </source>
</evidence>
<accession>A0A6S6SM65</accession>
<reference evidence="1" key="1">
    <citation type="submission" date="2020-01" db="EMBL/GenBank/DDBJ databases">
        <authorList>
            <person name="Meier V. D."/>
            <person name="Meier V D."/>
        </authorList>
    </citation>
    <scope>NUCLEOTIDE SEQUENCE</scope>
    <source>
        <strain evidence="1">HLG_WM_MAG_10</strain>
    </source>
</reference>